<dbReference type="Gene3D" id="3.40.1350.10">
    <property type="match status" value="1"/>
</dbReference>
<evidence type="ECO:0000313" key="1">
    <source>
        <dbReference type="EMBL" id="HIY65452.1"/>
    </source>
</evidence>
<protein>
    <recommendedName>
        <fullName evidence="3">PD(D/E)XK endonuclease domain-containing protein</fullName>
    </recommendedName>
</protein>
<dbReference type="AlphaFoldDB" id="A0A9D1YTH5"/>
<dbReference type="Proteomes" id="UP000824005">
    <property type="component" value="Unassembled WGS sequence"/>
</dbReference>
<dbReference type="EMBL" id="DXDC01000122">
    <property type="protein sequence ID" value="HIY65452.1"/>
    <property type="molecule type" value="Genomic_DNA"/>
</dbReference>
<proteinExistence type="predicted"/>
<organism evidence="1 2">
    <name type="scientific">Candidatus Agrococcus pullicola</name>
    <dbReference type="NCBI Taxonomy" id="2838429"/>
    <lineage>
        <taxon>Bacteria</taxon>
        <taxon>Bacillati</taxon>
        <taxon>Actinomycetota</taxon>
        <taxon>Actinomycetes</taxon>
        <taxon>Micrococcales</taxon>
        <taxon>Microbacteriaceae</taxon>
        <taxon>Agrococcus</taxon>
    </lineage>
</organism>
<evidence type="ECO:0008006" key="3">
    <source>
        <dbReference type="Google" id="ProtNLM"/>
    </source>
</evidence>
<dbReference type="GO" id="GO:0003676">
    <property type="term" value="F:nucleic acid binding"/>
    <property type="evidence" value="ECO:0007669"/>
    <property type="project" value="InterPro"/>
</dbReference>
<gene>
    <name evidence="1" type="ORF">H9830_04170</name>
</gene>
<evidence type="ECO:0000313" key="2">
    <source>
        <dbReference type="Proteomes" id="UP000824005"/>
    </source>
</evidence>
<comment type="caution">
    <text evidence="1">The sequence shown here is derived from an EMBL/GenBank/DDBJ whole genome shotgun (WGS) entry which is preliminary data.</text>
</comment>
<name>A0A9D1YTH5_9MICO</name>
<sequence length="193" mass="22001">MADTKQTKTFGEHHVAAELARHGWAPALTRDGLERTDFLAVLADPENRRMVEIQVKTARGSSWRSISRPLGSKSQGPSQHEREYCVMVAVPHDLTLPPRNFVVPRSHVAAAAWIEHMNWLTEPGIEPGKRNAPVERSRVLLSTFECYEDRWDLLLIDESEVPVLLPERYRDFAQEERVGLSPGHAWHAVLPEW</sequence>
<reference evidence="1" key="1">
    <citation type="journal article" date="2021" name="PeerJ">
        <title>Extensive microbial diversity within the chicken gut microbiome revealed by metagenomics and culture.</title>
        <authorList>
            <person name="Gilroy R."/>
            <person name="Ravi A."/>
            <person name="Getino M."/>
            <person name="Pursley I."/>
            <person name="Horton D.L."/>
            <person name="Alikhan N.F."/>
            <person name="Baker D."/>
            <person name="Gharbi K."/>
            <person name="Hall N."/>
            <person name="Watson M."/>
            <person name="Adriaenssens E.M."/>
            <person name="Foster-Nyarko E."/>
            <person name="Jarju S."/>
            <person name="Secka A."/>
            <person name="Antonio M."/>
            <person name="Oren A."/>
            <person name="Chaudhuri R.R."/>
            <person name="La Ragione R."/>
            <person name="Hildebrand F."/>
            <person name="Pallen M.J."/>
        </authorList>
    </citation>
    <scope>NUCLEOTIDE SEQUENCE</scope>
    <source>
        <strain evidence="1">ChiGjej1B1-98</strain>
    </source>
</reference>
<accession>A0A9D1YTH5</accession>
<dbReference type="InterPro" id="IPR011856">
    <property type="entry name" value="tRNA_endonuc-like_dom_sf"/>
</dbReference>
<reference evidence="1" key="2">
    <citation type="submission" date="2021-04" db="EMBL/GenBank/DDBJ databases">
        <authorList>
            <person name="Gilroy R."/>
        </authorList>
    </citation>
    <scope>NUCLEOTIDE SEQUENCE</scope>
    <source>
        <strain evidence="1">ChiGjej1B1-98</strain>
    </source>
</reference>